<evidence type="ECO:0000313" key="4">
    <source>
        <dbReference type="Proteomes" id="UP000245119"/>
    </source>
</evidence>
<reference evidence="3 4" key="1">
    <citation type="submission" date="2018-04" db="EMBL/GenBank/DDBJ databases">
        <title>The genome of golden apple snail Pomacea canaliculata provides insight into stress tolerance and invasive adaptation.</title>
        <authorList>
            <person name="Liu C."/>
            <person name="Liu B."/>
            <person name="Ren Y."/>
            <person name="Zhang Y."/>
            <person name="Wang H."/>
            <person name="Li S."/>
            <person name="Jiang F."/>
            <person name="Yin L."/>
            <person name="Zhang G."/>
            <person name="Qian W."/>
            <person name="Fan W."/>
        </authorList>
    </citation>
    <scope>NUCLEOTIDE SEQUENCE [LARGE SCALE GENOMIC DNA]</scope>
    <source>
        <strain evidence="3">SZHN2017</strain>
        <tissue evidence="3">Muscle</tissue>
    </source>
</reference>
<proteinExistence type="predicted"/>
<feature type="region of interest" description="Disordered" evidence="2">
    <location>
        <begin position="102"/>
        <end position="121"/>
    </location>
</feature>
<feature type="coiled-coil region" evidence="1">
    <location>
        <begin position="284"/>
        <end position="322"/>
    </location>
</feature>
<dbReference type="OrthoDB" id="10262255at2759"/>
<keyword evidence="1" id="KW-0175">Coiled coil</keyword>
<dbReference type="PANTHER" id="PTHR34649:SF1">
    <property type="entry name" value="CILIA- AND FLAGELLA-ASSOCIATED PROTEIN 99"/>
    <property type="match status" value="1"/>
</dbReference>
<organism evidence="3 4">
    <name type="scientific">Pomacea canaliculata</name>
    <name type="common">Golden apple snail</name>
    <dbReference type="NCBI Taxonomy" id="400727"/>
    <lineage>
        <taxon>Eukaryota</taxon>
        <taxon>Metazoa</taxon>
        <taxon>Spiralia</taxon>
        <taxon>Lophotrochozoa</taxon>
        <taxon>Mollusca</taxon>
        <taxon>Gastropoda</taxon>
        <taxon>Caenogastropoda</taxon>
        <taxon>Architaenioglossa</taxon>
        <taxon>Ampullarioidea</taxon>
        <taxon>Ampullariidae</taxon>
        <taxon>Pomacea</taxon>
    </lineage>
</organism>
<name>A0A2T7PC35_POMCA</name>
<evidence type="ECO:0008006" key="5">
    <source>
        <dbReference type="Google" id="ProtNLM"/>
    </source>
</evidence>
<keyword evidence="4" id="KW-1185">Reference proteome</keyword>
<comment type="caution">
    <text evidence="3">The sequence shown here is derived from an EMBL/GenBank/DDBJ whole genome shotgun (WGS) entry which is preliminary data.</text>
</comment>
<dbReference type="EMBL" id="PZQS01000005">
    <property type="protein sequence ID" value="PVD30979.1"/>
    <property type="molecule type" value="Genomic_DNA"/>
</dbReference>
<dbReference type="STRING" id="400727.A0A2T7PC35"/>
<accession>A0A2T7PC35</accession>
<protein>
    <recommendedName>
        <fullName evidence="5">Cilia- and flagella-associated protein 99</fullName>
    </recommendedName>
</protein>
<dbReference type="InterPro" id="IPR039341">
    <property type="entry name" value="CFAP99"/>
</dbReference>
<dbReference type="PANTHER" id="PTHR34649">
    <property type="entry name" value="CILIA- AND FLAGELLA-ASSOCIATED PROTEIN 99"/>
    <property type="match status" value="1"/>
</dbReference>
<evidence type="ECO:0000256" key="2">
    <source>
        <dbReference type="SAM" id="MobiDB-lite"/>
    </source>
</evidence>
<gene>
    <name evidence="3" type="ORF">C0Q70_10255</name>
</gene>
<evidence type="ECO:0000313" key="3">
    <source>
        <dbReference type="EMBL" id="PVD30979.1"/>
    </source>
</evidence>
<sequence length="558" mass="65070">MFRVKELGILHYRKFVDCFDTRKAYKFLNFFLQEKNLVTWIKDGWNTIYDAIFVENQLLSPLLELLPDLQKITEHLKLKLDNKIKPRKEVIPTTEVKPFSITKPRPRSVPVPEPIPRLQKHNPVPQSLYKAHSDQAVIAKKKEENRRKAEEILMEASRKQFTCANPEKSGKTMEVLKDIISEQDSKLDFEKHRARPLPSFLEISIKMNTAAILREGQLYQKLEEEELKKIVTLEAGTRNSHEFEEWQSSMRKKDIEAKLAEVERRRLLGKLSYEDAILARQNFMQENRAKVAQMKKEAEALMQEYLEQKLKEEQSIRNLKIETLQGHRNAKDSQKRLQESKRRIADECRKPGIDEKSLEEAEADMKRKLELIYQIRAVEIAPAPRRKMLDLTSTAGARLLTEGTSCPAEGVPERNRREEEDEILEAKQAKDQQLIETLECISKHRLEQTRSAALRLEEHKKQKPEQMLPDSEPLKDLKKQVEERRCARLKVKEQSKMQTSPTSSAHYVSLMNQKKALEASRWHELERTRERAARLTAGDGQYSKTLQHLTSLSVMPLS</sequence>
<dbReference type="AlphaFoldDB" id="A0A2T7PC35"/>
<evidence type="ECO:0000256" key="1">
    <source>
        <dbReference type="SAM" id="Coils"/>
    </source>
</evidence>
<dbReference type="Proteomes" id="UP000245119">
    <property type="component" value="Linkage Group LG5"/>
</dbReference>